<dbReference type="EMBL" id="VSWD01000001">
    <property type="protein sequence ID" value="KAK3109189.1"/>
    <property type="molecule type" value="Genomic_DNA"/>
</dbReference>
<protein>
    <submittedName>
        <fullName evidence="2">Uncharacterized protein</fullName>
    </submittedName>
</protein>
<feature type="signal peptide" evidence="1">
    <location>
        <begin position="1"/>
        <end position="25"/>
    </location>
</feature>
<reference evidence="2" key="1">
    <citation type="submission" date="2019-08" db="EMBL/GenBank/DDBJ databases">
        <title>The improved chromosome-level genome for the pearl oyster Pinctada fucata martensii using PacBio sequencing and Hi-C.</title>
        <authorList>
            <person name="Zheng Z."/>
        </authorList>
    </citation>
    <scope>NUCLEOTIDE SEQUENCE</scope>
    <source>
        <strain evidence="2">ZZ-2019</strain>
        <tissue evidence="2">Adductor muscle</tissue>
    </source>
</reference>
<sequence>MFSVWPVYLLCVMKIELFMVQSSFGSCPKRNGICYSGRLSYFGLVRSTKSGEHEGLAASLQKLMATSTGHDIQQITDTYTAPKRPGKDVKSAFLSTARLSFQEEPRFLKGPVKIKVVVKENLEIIGEVSSKGSIIFPSKEFS</sequence>
<comment type="caution">
    <text evidence="2">The sequence shown here is derived from an EMBL/GenBank/DDBJ whole genome shotgun (WGS) entry which is preliminary data.</text>
</comment>
<keyword evidence="3" id="KW-1185">Reference proteome</keyword>
<evidence type="ECO:0000256" key="1">
    <source>
        <dbReference type="SAM" id="SignalP"/>
    </source>
</evidence>
<evidence type="ECO:0000313" key="3">
    <source>
        <dbReference type="Proteomes" id="UP001186944"/>
    </source>
</evidence>
<organism evidence="2 3">
    <name type="scientific">Pinctada imbricata</name>
    <name type="common">Atlantic pearl-oyster</name>
    <name type="synonym">Pinctada martensii</name>
    <dbReference type="NCBI Taxonomy" id="66713"/>
    <lineage>
        <taxon>Eukaryota</taxon>
        <taxon>Metazoa</taxon>
        <taxon>Spiralia</taxon>
        <taxon>Lophotrochozoa</taxon>
        <taxon>Mollusca</taxon>
        <taxon>Bivalvia</taxon>
        <taxon>Autobranchia</taxon>
        <taxon>Pteriomorphia</taxon>
        <taxon>Pterioida</taxon>
        <taxon>Pterioidea</taxon>
        <taxon>Pteriidae</taxon>
        <taxon>Pinctada</taxon>
    </lineage>
</organism>
<proteinExistence type="predicted"/>
<name>A0AA88YPK7_PINIB</name>
<evidence type="ECO:0000313" key="2">
    <source>
        <dbReference type="EMBL" id="KAK3109189.1"/>
    </source>
</evidence>
<gene>
    <name evidence="2" type="ORF">FSP39_024921</name>
</gene>
<keyword evidence="1" id="KW-0732">Signal</keyword>
<dbReference type="Proteomes" id="UP001186944">
    <property type="component" value="Unassembled WGS sequence"/>
</dbReference>
<accession>A0AA88YPK7</accession>
<feature type="chain" id="PRO_5041721683" evidence="1">
    <location>
        <begin position="26"/>
        <end position="142"/>
    </location>
</feature>
<dbReference type="AlphaFoldDB" id="A0AA88YPK7"/>